<gene>
    <name evidence="1" type="ORF">E2C01_000648</name>
</gene>
<accession>A0A5B7CFL8</accession>
<name>A0A5B7CFL8_PORTR</name>
<evidence type="ECO:0000313" key="1">
    <source>
        <dbReference type="EMBL" id="MPC08075.1"/>
    </source>
</evidence>
<evidence type="ECO:0000313" key="2">
    <source>
        <dbReference type="Proteomes" id="UP000324222"/>
    </source>
</evidence>
<sequence length="35" mass="4311">MVLKRLIRMLFFTYLIVLLTISVPRQIFYLDFECD</sequence>
<keyword evidence="2" id="KW-1185">Reference proteome</keyword>
<proteinExistence type="predicted"/>
<comment type="caution">
    <text evidence="1">The sequence shown here is derived from an EMBL/GenBank/DDBJ whole genome shotgun (WGS) entry which is preliminary data.</text>
</comment>
<dbReference type="EMBL" id="VSRR010000016">
    <property type="protein sequence ID" value="MPC08075.1"/>
    <property type="molecule type" value="Genomic_DNA"/>
</dbReference>
<protein>
    <submittedName>
        <fullName evidence="1">Uncharacterized protein</fullName>
    </submittedName>
</protein>
<dbReference type="Proteomes" id="UP000324222">
    <property type="component" value="Unassembled WGS sequence"/>
</dbReference>
<dbReference type="AlphaFoldDB" id="A0A5B7CFL8"/>
<reference evidence="1 2" key="1">
    <citation type="submission" date="2019-05" db="EMBL/GenBank/DDBJ databases">
        <title>Another draft genome of Portunus trituberculatus and its Hox gene families provides insights of decapod evolution.</title>
        <authorList>
            <person name="Jeong J.-H."/>
            <person name="Song I."/>
            <person name="Kim S."/>
            <person name="Choi T."/>
            <person name="Kim D."/>
            <person name="Ryu S."/>
            <person name="Kim W."/>
        </authorList>
    </citation>
    <scope>NUCLEOTIDE SEQUENCE [LARGE SCALE GENOMIC DNA]</scope>
    <source>
        <tissue evidence="1">Muscle</tissue>
    </source>
</reference>
<organism evidence="1 2">
    <name type="scientific">Portunus trituberculatus</name>
    <name type="common">Swimming crab</name>
    <name type="synonym">Neptunus trituberculatus</name>
    <dbReference type="NCBI Taxonomy" id="210409"/>
    <lineage>
        <taxon>Eukaryota</taxon>
        <taxon>Metazoa</taxon>
        <taxon>Ecdysozoa</taxon>
        <taxon>Arthropoda</taxon>
        <taxon>Crustacea</taxon>
        <taxon>Multicrustacea</taxon>
        <taxon>Malacostraca</taxon>
        <taxon>Eumalacostraca</taxon>
        <taxon>Eucarida</taxon>
        <taxon>Decapoda</taxon>
        <taxon>Pleocyemata</taxon>
        <taxon>Brachyura</taxon>
        <taxon>Eubrachyura</taxon>
        <taxon>Portunoidea</taxon>
        <taxon>Portunidae</taxon>
        <taxon>Portuninae</taxon>
        <taxon>Portunus</taxon>
    </lineage>
</organism>